<dbReference type="Gene3D" id="2.40.10.220">
    <property type="entry name" value="predicted glycosyltransferase like domains"/>
    <property type="match status" value="1"/>
</dbReference>
<dbReference type="OrthoDB" id="5394262at2"/>
<sequence>MNYDRYFIRGQKVFLINISEERDESVFDSFTGKVVLCNDDRLLLKTAYRLYSGEVMSLKPGMQFKLTTEAMGMGIQVRAELTDLISPEELQLRPLGELSVYQRRQSPRIELTLPLLHVPQKSSLAAFQREWKRVISDLRKPDPPRLKLSATTLNLSAGGVRLDQSSNPTHLSLLVIDLQDEKPPLCAVAELVWHQQDEEQKLIKCGYRFVEILKEDQERIVALVEKEIGGKASIAKHRELIDRMLP</sequence>
<dbReference type="Gene3D" id="2.30.110.70">
    <property type="match status" value="1"/>
</dbReference>
<accession>B3E5R7</accession>
<dbReference type="AlphaFoldDB" id="B3E5R7"/>
<protein>
    <submittedName>
        <fullName evidence="2">Type IV pilus assembly PilZ</fullName>
    </submittedName>
</protein>
<proteinExistence type="predicted"/>
<organism evidence="2 3">
    <name type="scientific">Trichlorobacter lovleyi (strain ATCC BAA-1151 / DSM 17278 / SZ)</name>
    <name type="common">Geobacter lovleyi</name>
    <dbReference type="NCBI Taxonomy" id="398767"/>
    <lineage>
        <taxon>Bacteria</taxon>
        <taxon>Pseudomonadati</taxon>
        <taxon>Thermodesulfobacteriota</taxon>
        <taxon>Desulfuromonadia</taxon>
        <taxon>Geobacterales</taxon>
        <taxon>Geobacteraceae</taxon>
        <taxon>Trichlorobacter</taxon>
    </lineage>
</organism>
<evidence type="ECO:0000313" key="2">
    <source>
        <dbReference type="EMBL" id="ACD96158.1"/>
    </source>
</evidence>
<feature type="domain" description="PilZ" evidence="1">
    <location>
        <begin position="102"/>
        <end position="225"/>
    </location>
</feature>
<evidence type="ECO:0000259" key="1">
    <source>
        <dbReference type="Pfam" id="PF07238"/>
    </source>
</evidence>
<dbReference type="Proteomes" id="UP000002420">
    <property type="component" value="Chromosome"/>
</dbReference>
<gene>
    <name evidence="2" type="ordered locus">Glov_2444</name>
</gene>
<reference evidence="2 3" key="1">
    <citation type="submission" date="2008-05" db="EMBL/GenBank/DDBJ databases">
        <title>Complete sequence of chromosome of Geobacter lovleyi SZ.</title>
        <authorList>
            <consortium name="US DOE Joint Genome Institute"/>
            <person name="Lucas S."/>
            <person name="Copeland A."/>
            <person name="Lapidus A."/>
            <person name="Glavina del Rio T."/>
            <person name="Dalin E."/>
            <person name="Tice H."/>
            <person name="Bruce D."/>
            <person name="Goodwin L."/>
            <person name="Pitluck S."/>
            <person name="Chertkov O."/>
            <person name="Meincke L."/>
            <person name="Brettin T."/>
            <person name="Detter J.C."/>
            <person name="Han C."/>
            <person name="Tapia R."/>
            <person name="Kuske C.R."/>
            <person name="Schmutz J."/>
            <person name="Larimer F."/>
            <person name="Land M."/>
            <person name="Hauser L."/>
            <person name="Kyrpides N."/>
            <person name="Mikhailova N."/>
            <person name="Sung Y."/>
            <person name="Fletcher K.E."/>
            <person name="Ritalahti K.M."/>
            <person name="Loeffler F.E."/>
            <person name="Richardson P."/>
        </authorList>
    </citation>
    <scope>NUCLEOTIDE SEQUENCE [LARGE SCALE GENOMIC DNA]</scope>
    <source>
        <strain evidence="3">ATCC BAA-1151 / DSM 17278 / SZ</strain>
    </source>
</reference>
<keyword evidence="3" id="KW-1185">Reference proteome</keyword>
<dbReference type="RefSeq" id="WP_012470491.1">
    <property type="nucleotide sequence ID" value="NC_010814.1"/>
</dbReference>
<dbReference type="InterPro" id="IPR009875">
    <property type="entry name" value="PilZ_domain"/>
</dbReference>
<evidence type="ECO:0000313" key="3">
    <source>
        <dbReference type="Proteomes" id="UP000002420"/>
    </source>
</evidence>
<dbReference type="EMBL" id="CP001089">
    <property type="protein sequence ID" value="ACD96158.1"/>
    <property type="molecule type" value="Genomic_DNA"/>
</dbReference>
<dbReference type="GO" id="GO:0035438">
    <property type="term" value="F:cyclic-di-GMP binding"/>
    <property type="evidence" value="ECO:0007669"/>
    <property type="project" value="InterPro"/>
</dbReference>
<name>B3E5R7_TRIL1</name>
<dbReference type="KEGG" id="glo:Glov_2444"/>
<dbReference type="STRING" id="398767.Glov_2444"/>
<dbReference type="Pfam" id="PF07238">
    <property type="entry name" value="PilZ"/>
    <property type="match status" value="1"/>
</dbReference>
<dbReference type="HOGENOM" id="CLU_1101642_0_0_7"/>